<proteinExistence type="predicted"/>
<dbReference type="NCBIfam" id="TIGR01549">
    <property type="entry name" value="HAD-SF-IA-v1"/>
    <property type="match status" value="1"/>
</dbReference>
<organism evidence="5">
    <name type="scientific">bioreactor metagenome</name>
    <dbReference type="NCBI Taxonomy" id="1076179"/>
    <lineage>
        <taxon>unclassified sequences</taxon>
        <taxon>metagenomes</taxon>
        <taxon>ecological metagenomes</taxon>
    </lineage>
</organism>
<evidence type="ECO:0000256" key="4">
    <source>
        <dbReference type="ARBA" id="ARBA00022842"/>
    </source>
</evidence>
<evidence type="ECO:0000256" key="1">
    <source>
        <dbReference type="ARBA" id="ARBA00001946"/>
    </source>
</evidence>
<name>A0A645CSS6_9ZZZZ</name>
<dbReference type="InterPro" id="IPR006439">
    <property type="entry name" value="HAD-SF_hydro_IA"/>
</dbReference>
<dbReference type="InterPro" id="IPR036412">
    <property type="entry name" value="HAD-like_sf"/>
</dbReference>
<dbReference type="AlphaFoldDB" id="A0A645CSS6"/>
<dbReference type="GO" id="GO:0044281">
    <property type="term" value="P:small molecule metabolic process"/>
    <property type="evidence" value="ECO:0007669"/>
    <property type="project" value="UniProtKB-ARBA"/>
</dbReference>
<keyword evidence="2" id="KW-0479">Metal-binding</keyword>
<dbReference type="SUPFAM" id="SSF56784">
    <property type="entry name" value="HAD-like"/>
    <property type="match status" value="1"/>
</dbReference>
<dbReference type="Gene3D" id="1.10.150.520">
    <property type="match status" value="1"/>
</dbReference>
<comment type="caution">
    <text evidence="5">The sequence shown here is derived from an EMBL/GenBank/DDBJ whole genome shotgun (WGS) entry which is preliminary data.</text>
</comment>
<dbReference type="GO" id="GO:0008967">
    <property type="term" value="F:phosphoglycolate phosphatase activity"/>
    <property type="evidence" value="ECO:0007669"/>
    <property type="project" value="UniProtKB-EC"/>
</dbReference>
<evidence type="ECO:0000313" key="5">
    <source>
        <dbReference type="EMBL" id="MPM80176.1"/>
    </source>
</evidence>
<evidence type="ECO:0000256" key="3">
    <source>
        <dbReference type="ARBA" id="ARBA00022801"/>
    </source>
</evidence>
<dbReference type="PANTHER" id="PTHR46470">
    <property type="entry name" value="N-ACYLNEURAMINATE-9-PHOSPHATASE"/>
    <property type="match status" value="1"/>
</dbReference>
<dbReference type="EMBL" id="VSSQ01029873">
    <property type="protein sequence ID" value="MPM80176.1"/>
    <property type="molecule type" value="Genomic_DNA"/>
</dbReference>
<dbReference type="SFLD" id="SFLDS00003">
    <property type="entry name" value="Haloacid_Dehalogenase"/>
    <property type="match status" value="1"/>
</dbReference>
<dbReference type="Pfam" id="PF00702">
    <property type="entry name" value="Hydrolase"/>
    <property type="match status" value="1"/>
</dbReference>
<gene>
    <name evidence="5" type="primary">gph_61</name>
    <name evidence="5" type="ORF">SDC9_127223</name>
</gene>
<comment type="cofactor">
    <cofactor evidence="1">
        <name>Mg(2+)</name>
        <dbReference type="ChEBI" id="CHEBI:18420"/>
    </cofactor>
</comment>
<dbReference type="GO" id="GO:0046872">
    <property type="term" value="F:metal ion binding"/>
    <property type="evidence" value="ECO:0007669"/>
    <property type="project" value="UniProtKB-KW"/>
</dbReference>
<sequence length="257" mass="29721">MIQIHNNSDANRKNILQNHRNILKAVLFDMDNTLFDFVAVKLIACREILFYLGEEDGNFERDPAELFSYFLRGRYGFEDYENIMDYMQERKLFTAKGYRDCCEIYDREKLQNLELYPGVRDTLEELKKLGFRLAIITDADNYHARARLARVGLLDSFELLVSADMTGTKKPDPAHFLFALDALGLKPEEGLVVGDSIKRDIVPARKLGLKTAYASYGDWRPAENIGQSFDFQLNEFQDLIKCIYKLNSNPVQIDFSK</sequence>
<dbReference type="InterPro" id="IPR023214">
    <property type="entry name" value="HAD_sf"/>
</dbReference>
<dbReference type="EC" id="3.1.3.18" evidence="5"/>
<keyword evidence="3 5" id="KW-0378">Hydrolase</keyword>
<dbReference type="PANTHER" id="PTHR46470:SF2">
    <property type="entry name" value="GLYCERALDEHYDE 3-PHOSPHATE PHOSPHATASE"/>
    <property type="match status" value="1"/>
</dbReference>
<dbReference type="PRINTS" id="PR00413">
    <property type="entry name" value="HADHALOGNASE"/>
</dbReference>
<reference evidence="5" key="1">
    <citation type="submission" date="2019-08" db="EMBL/GenBank/DDBJ databases">
        <authorList>
            <person name="Kucharzyk K."/>
            <person name="Murdoch R.W."/>
            <person name="Higgins S."/>
            <person name="Loffler F."/>
        </authorList>
    </citation>
    <scope>NUCLEOTIDE SEQUENCE</scope>
</reference>
<dbReference type="NCBIfam" id="TIGR01509">
    <property type="entry name" value="HAD-SF-IA-v3"/>
    <property type="match status" value="1"/>
</dbReference>
<keyword evidence="4" id="KW-0460">Magnesium</keyword>
<protein>
    <submittedName>
        <fullName evidence="5">Phosphoglycolate phosphatase</fullName>
        <ecNumber evidence="5">3.1.3.18</ecNumber>
    </submittedName>
</protein>
<dbReference type="InterPro" id="IPR051400">
    <property type="entry name" value="HAD-like_hydrolase"/>
</dbReference>
<dbReference type="SFLD" id="SFLDG01129">
    <property type="entry name" value="C1.5:_HAD__Beta-PGM__Phosphata"/>
    <property type="match status" value="1"/>
</dbReference>
<evidence type="ECO:0000256" key="2">
    <source>
        <dbReference type="ARBA" id="ARBA00022723"/>
    </source>
</evidence>
<accession>A0A645CSS6</accession>
<dbReference type="Gene3D" id="3.40.50.1000">
    <property type="entry name" value="HAD superfamily/HAD-like"/>
    <property type="match status" value="1"/>
</dbReference>